<dbReference type="Pfam" id="PF09850">
    <property type="entry name" value="DotU"/>
    <property type="match status" value="1"/>
</dbReference>
<dbReference type="RefSeq" id="WP_200346771.1">
    <property type="nucleotide sequence ID" value="NZ_NRSJ01000024.1"/>
</dbReference>
<dbReference type="EMBL" id="NRSJ01000024">
    <property type="protein sequence ID" value="MBK1705549.1"/>
    <property type="molecule type" value="Genomic_DNA"/>
</dbReference>
<protein>
    <recommendedName>
        <fullName evidence="4">OmpA-like domain-containing protein</fullName>
    </recommendedName>
</protein>
<keyword evidence="6" id="KW-1185">Reference proteome</keyword>
<dbReference type="SUPFAM" id="SSF103088">
    <property type="entry name" value="OmpA-like"/>
    <property type="match status" value="1"/>
</dbReference>
<dbReference type="InterPro" id="IPR036737">
    <property type="entry name" value="OmpA-like_sf"/>
</dbReference>
<name>A0AAJ0U5B0_9GAMM</name>
<keyword evidence="3" id="KW-1133">Transmembrane helix</keyword>
<comment type="caution">
    <text evidence="5">The sequence shown here is derived from an EMBL/GenBank/DDBJ whole genome shotgun (WGS) entry which is preliminary data.</text>
</comment>
<keyword evidence="3" id="KW-0812">Transmembrane</keyword>
<dbReference type="InterPro" id="IPR017733">
    <property type="entry name" value="OmpA-like_dom_proteobacteria"/>
</dbReference>
<dbReference type="PANTHER" id="PTHR38033">
    <property type="entry name" value="MEMBRANE PROTEIN-RELATED"/>
    <property type="match status" value="1"/>
</dbReference>
<proteinExistence type="predicted"/>
<keyword evidence="1 3" id="KW-0472">Membrane</keyword>
<dbReference type="GO" id="GO:0016020">
    <property type="term" value="C:membrane"/>
    <property type="evidence" value="ECO:0007669"/>
    <property type="project" value="UniProtKB-UniRule"/>
</dbReference>
<feature type="transmembrane region" description="Helical" evidence="3">
    <location>
        <begin position="246"/>
        <end position="266"/>
    </location>
</feature>
<dbReference type="NCBIfam" id="NF038228">
    <property type="entry name" value="IcmH_DotU_IVB"/>
    <property type="match status" value="1"/>
</dbReference>
<dbReference type="Gene3D" id="3.30.1330.60">
    <property type="entry name" value="OmpA-like domain"/>
    <property type="match status" value="1"/>
</dbReference>
<dbReference type="CDD" id="cd07185">
    <property type="entry name" value="OmpA_C-like"/>
    <property type="match status" value="1"/>
</dbReference>
<feature type="region of interest" description="Disordered" evidence="2">
    <location>
        <begin position="417"/>
        <end position="441"/>
    </location>
</feature>
<sequence>MSNHDPWHGGSPDDPSKTVVRPRPGFRPDAGSAPAPGFEHRRTIAAPHHAPAAVGPGAGASAQINPLIAAASPLLFRAAAIRNTATQDDIYGLRSEFVSELTAFDHRARALGEDGERLSDARYALCTFIDETVLNTPWGSQSRWQEDSLLSTFFNETWGGDRFFVILDRAKQQPGRNLALLELQFVCLMLGFEGKYHVLERGRARLDEVIDDLYQVIRAQRGEIDRDLSPHWRGVETSGRDVSSYLPLWVLAAIAGALLVSLYLSFRFAISGAAYPVFERLAGIGQERISIVQSLIPDQSPDPEPVVVEPPQPKLRLAEQLKPEIDSDLLSVEQDGMQSMIRINSDTLFPSASATVEPRYVPILERIAKAIDAVSGRILIVGHSDNLPINTAQFPSNWELSRQRAVNVMEQLARHLSDPSRMTPEGRADTEPVAPNDTKANRARNRRVEIYVYEQEQL</sequence>
<accession>A0AAJ0U5B0</accession>
<organism evidence="5 6">
    <name type="scientific">Halochromatium glycolicum</name>
    <dbReference type="NCBI Taxonomy" id="85075"/>
    <lineage>
        <taxon>Bacteria</taxon>
        <taxon>Pseudomonadati</taxon>
        <taxon>Pseudomonadota</taxon>
        <taxon>Gammaproteobacteria</taxon>
        <taxon>Chromatiales</taxon>
        <taxon>Chromatiaceae</taxon>
        <taxon>Halochromatium</taxon>
    </lineage>
</organism>
<evidence type="ECO:0000313" key="6">
    <source>
        <dbReference type="Proteomes" id="UP001296776"/>
    </source>
</evidence>
<dbReference type="InterPro" id="IPR006665">
    <property type="entry name" value="OmpA-like"/>
</dbReference>
<dbReference type="AlphaFoldDB" id="A0AAJ0U5B0"/>
<dbReference type="Pfam" id="PF00691">
    <property type="entry name" value="OmpA"/>
    <property type="match status" value="1"/>
</dbReference>
<reference evidence="5" key="1">
    <citation type="submission" date="2017-08" db="EMBL/GenBank/DDBJ databases">
        <authorList>
            <person name="Imhoff J.F."/>
            <person name="Rahn T."/>
            <person name="Kuenzel S."/>
            <person name="Neulinger S.C."/>
        </authorList>
    </citation>
    <scope>NUCLEOTIDE SEQUENCE</scope>
    <source>
        <strain evidence="5">DSM 11080</strain>
    </source>
</reference>
<dbReference type="InterPro" id="IPR017732">
    <property type="entry name" value="T4/T6SS_DotU"/>
</dbReference>
<evidence type="ECO:0000256" key="3">
    <source>
        <dbReference type="SAM" id="Phobius"/>
    </source>
</evidence>
<dbReference type="NCBIfam" id="TIGR03349">
    <property type="entry name" value="IV_VI_DotU"/>
    <property type="match status" value="1"/>
</dbReference>
<feature type="domain" description="OmpA-like" evidence="4">
    <location>
        <begin position="336"/>
        <end position="456"/>
    </location>
</feature>
<dbReference type="Proteomes" id="UP001296776">
    <property type="component" value="Unassembled WGS sequence"/>
</dbReference>
<evidence type="ECO:0000259" key="4">
    <source>
        <dbReference type="PROSITE" id="PS51123"/>
    </source>
</evidence>
<feature type="compositionally biased region" description="Basic and acidic residues" evidence="2">
    <location>
        <begin position="417"/>
        <end position="430"/>
    </location>
</feature>
<evidence type="ECO:0000256" key="2">
    <source>
        <dbReference type="SAM" id="MobiDB-lite"/>
    </source>
</evidence>
<feature type="region of interest" description="Disordered" evidence="2">
    <location>
        <begin position="1"/>
        <end position="38"/>
    </location>
</feature>
<gene>
    <name evidence="5" type="ORF">CKO40_13555</name>
</gene>
<evidence type="ECO:0000256" key="1">
    <source>
        <dbReference type="PROSITE-ProRule" id="PRU00473"/>
    </source>
</evidence>
<dbReference type="PROSITE" id="PS51123">
    <property type="entry name" value="OMPA_2"/>
    <property type="match status" value="1"/>
</dbReference>
<dbReference type="PANTHER" id="PTHR38033:SF1">
    <property type="entry name" value="DOTU FAMILY TYPE IV_VI SECRETION SYSTEM PROTEIN"/>
    <property type="match status" value="1"/>
</dbReference>
<dbReference type="InterPro" id="IPR038522">
    <property type="entry name" value="T4/T6SS_DotU_sf"/>
</dbReference>
<reference evidence="5" key="2">
    <citation type="journal article" date="2020" name="Microorganisms">
        <title>Osmotic Adaptation and Compatible Solute Biosynthesis of Phototrophic Bacteria as Revealed from Genome Analyses.</title>
        <authorList>
            <person name="Imhoff J.F."/>
            <person name="Rahn T."/>
            <person name="Kunzel S."/>
            <person name="Keller A."/>
            <person name="Neulinger S.C."/>
        </authorList>
    </citation>
    <scope>NUCLEOTIDE SEQUENCE</scope>
    <source>
        <strain evidence="5">DSM 11080</strain>
    </source>
</reference>
<dbReference type="NCBIfam" id="TIGR03350">
    <property type="entry name" value="type_VI_ompA"/>
    <property type="match status" value="1"/>
</dbReference>
<dbReference type="Gene3D" id="1.25.40.590">
    <property type="entry name" value="Type IV / VI secretion system, DotU"/>
    <property type="match status" value="1"/>
</dbReference>
<evidence type="ECO:0000313" key="5">
    <source>
        <dbReference type="EMBL" id="MBK1705549.1"/>
    </source>
</evidence>